<organism evidence="2">
    <name type="scientific">Oryza barthii</name>
    <dbReference type="NCBI Taxonomy" id="65489"/>
    <lineage>
        <taxon>Eukaryota</taxon>
        <taxon>Viridiplantae</taxon>
        <taxon>Streptophyta</taxon>
        <taxon>Embryophyta</taxon>
        <taxon>Tracheophyta</taxon>
        <taxon>Spermatophyta</taxon>
        <taxon>Magnoliopsida</taxon>
        <taxon>Liliopsida</taxon>
        <taxon>Poales</taxon>
        <taxon>Poaceae</taxon>
        <taxon>BOP clade</taxon>
        <taxon>Oryzoideae</taxon>
        <taxon>Oryzeae</taxon>
        <taxon>Oryzinae</taxon>
        <taxon>Oryza</taxon>
    </lineage>
</organism>
<dbReference type="Gramene" id="OBART09G20050.1">
    <property type="protein sequence ID" value="OBART09G20050.1"/>
    <property type="gene ID" value="OBART09G20050"/>
</dbReference>
<evidence type="ECO:0000313" key="2">
    <source>
        <dbReference type="EnsemblPlants" id="OBART09G20050.1"/>
    </source>
</evidence>
<reference evidence="2" key="1">
    <citation type="journal article" date="2009" name="Rice">
        <title>De Novo Next Generation Sequencing of Plant Genomes.</title>
        <authorList>
            <person name="Rounsley S."/>
            <person name="Marri P.R."/>
            <person name="Yu Y."/>
            <person name="He R."/>
            <person name="Sisneros N."/>
            <person name="Goicoechea J.L."/>
            <person name="Lee S.J."/>
            <person name="Angelova A."/>
            <person name="Kudrna D."/>
            <person name="Luo M."/>
            <person name="Affourtit J."/>
            <person name="Desany B."/>
            <person name="Knight J."/>
            <person name="Niazi F."/>
            <person name="Egholm M."/>
            <person name="Wing R.A."/>
        </authorList>
    </citation>
    <scope>NUCLEOTIDE SEQUENCE [LARGE SCALE GENOMIC DNA]</scope>
    <source>
        <strain evidence="2">cv. IRGC 105608</strain>
    </source>
</reference>
<evidence type="ECO:0000256" key="1">
    <source>
        <dbReference type="SAM" id="MobiDB-lite"/>
    </source>
</evidence>
<evidence type="ECO:0000313" key="3">
    <source>
        <dbReference type="Proteomes" id="UP000026960"/>
    </source>
</evidence>
<feature type="region of interest" description="Disordered" evidence="1">
    <location>
        <begin position="1"/>
        <end position="47"/>
    </location>
</feature>
<dbReference type="PaxDb" id="65489-OBART09G20050.1"/>
<accession>A0A0D3HA71</accession>
<dbReference type="AlphaFoldDB" id="A0A0D3HA71"/>
<name>A0A0D3HA71_9ORYZ</name>
<dbReference type="HOGENOM" id="CLU_2675158_0_0_1"/>
<sequence length="78" mass="8713">MEPGVGSKGELDNHELNLEDLEDAKMQQSRRPKISRPFAPSARPQPKAITGLGLTFTIRDAVLRLNCPWTERGDIENV</sequence>
<proteinExistence type="predicted"/>
<protein>
    <submittedName>
        <fullName evidence="2">Uncharacterized protein</fullName>
    </submittedName>
</protein>
<keyword evidence="3" id="KW-1185">Reference proteome</keyword>
<dbReference type="Proteomes" id="UP000026960">
    <property type="component" value="Chromosome 9"/>
</dbReference>
<dbReference type="EnsemblPlants" id="OBART09G20050.1">
    <property type="protein sequence ID" value="OBART09G20050.1"/>
    <property type="gene ID" value="OBART09G20050"/>
</dbReference>
<reference evidence="2" key="2">
    <citation type="submission" date="2015-03" db="UniProtKB">
        <authorList>
            <consortium name="EnsemblPlants"/>
        </authorList>
    </citation>
    <scope>IDENTIFICATION</scope>
</reference>